<dbReference type="Gene3D" id="2.160.20.80">
    <property type="entry name" value="E3 ubiquitin-protein ligase SopA"/>
    <property type="match status" value="2"/>
</dbReference>
<sequence>MSELTDYSTKVRKNFFILKERPDENCERIRIIDFNKYFSLEDIKRDKLKINDLQTLFVPVNGTYFPDYFTENGLDFISIKFMLYLESKLDLRQMQYCHVGFIADKKRVEEYILIIPEKLDCIIEGSLCFSKAGIPEYFEIDDYKTGLLEIFRIKDIPYIIVTEKLDRIEYSGFECTSIENFFGYENVRDKVYQERLRGVILEDRLNEFRKAAGEQGKYDLARKTEEMIRKNDIGKEIYTVLKALFDGYRGKKFSGEILSDRFLLFFFSLESGTLEISEEIKGFHQNQYYLKSIKSIGELLDQMPETLKDYARNLFKEKVLLSAALECKIFDHYQQLHQDTRFRIYIQEEYFKSMNPPMVYDYKCCFQKEVEAYQNITLPNAEKPFCFMPYKSVTVQKTNTLDLSNRDLREYNFTGKDLKGITIRNSNLRRAIFNDCMLTGSQFIDCDLTGAQFLKSCLRDAKFTVTEINNTNFSYADMKGIDISDSDLYCSTFVKSDLSCAKITNSIIQEAYFYNSRLMDATFNVSQYFHYNSFIMCDLRGSRLIGNIMDIENGIVKCDFRNSDMNGCKIEFKCIENTAFIKAKLNNASFSKSKIISNCDFRWSSLKGTDLAEVILRENDFSFVDLSTLKAMKGNLFSSNNFTYTNLSGYDFSLGGLSSSNNFVYTDLSNSILCNSTLEKSNLIFPNLSGASLNGAVLHEDQLKFLKLSERQKGDLEIILADGQ</sequence>
<protein>
    <recommendedName>
        <fullName evidence="3">Pentapeptide repeat protein</fullName>
    </recommendedName>
</protein>
<name>A0A0L6JX94_9FIRM</name>
<accession>A0A0L6JX94</accession>
<dbReference type="EMBL" id="LGTC01000001">
    <property type="protein sequence ID" value="KNY30067.1"/>
    <property type="molecule type" value="Genomic_DNA"/>
</dbReference>
<gene>
    <name evidence="1" type="ORF">Bccel_5344</name>
</gene>
<reference evidence="2" key="1">
    <citation type="submission" date="2015-07" db="EMBL/GenBank/DDBJ databases">
        <title>Near-Complete Genome Sequence of the Cellulolytic Bacterium Bacteroides (Pseudobacteroides) cellulosolvens ATCC 35603.</title>
        <authorList>
            <person name="Dassa B."/>
            <person name="Utturkar S.M."/>
            <person name="Klingeman D.M."/>
            <person name="Hurt R.A."/>
            <person name="Keller M."/>
            <person name="Xu J."/>
            <person name="Reddy Y.H.K."/>
            <person name="Borovok I."/>
            <person name="Grinberg I.R."/>
            <person name="Lamed R."/>
            <person name="Zhivin O."/>
            <person name="Bayer E.A."/>
            <person name="Brown S.D."/>
        </authorList>
    </citation>
    <scope>NUCLEOTIDE SEQUENCE [LARGE SCALE GENOMIC DNA]</scope>
    <source>
        <strain evidence="2">DSM 2933</strain>
    </source>
</reference>
<dbReference type="PANTHER" id="PTHR14136:SF17">
    <property type="entry name" value="BTB_POZ DOMAIN-CONTAINING PROTEIN KCTD9"/>
    <property type="match status" value="1"/>
</dbReference>
<dbReference type="Pfam" id="PF00805">
    <property type="entry name" value="Pentapeptide"/>
    <property type="match status" value="3"/>
</dbReference>
<evidence type="ECO:0000313" key="2">
    <source>
        <dbReference type="Proteomes" id="UP000036923"/>
    </source>
</evidence>
<dbReference type="AlphaFoldDB" id="A0A0L6JX94"/>
<proteinExistence type="predicted"/>
<dbReference type="SUPFAM" id="SSF141571">
    <property type="entry name" value="Pentapeptide repeat-like"/>
    <property type="match status" value="2"/>
</dbReference>
<evidence type="ECO:0000313" key="1">
    <source>
        <dbReference type="EMBL" id="KNY30067.1"/>
    </source>
</evidence>
<dbReference type="OrthoDB" id="268207at2"/>
<dbReference type="Proteomes" id="UP000036923">
    <property type="component" value="Unassembled WGS sequence"/>
</dbReference>
<dbReference type="InterPro" id="IPR001646">
    <property type="entry name" value="5peptide_repeat"/>
</dbReference>
<comment type="caution">
    <text evidence="1">The sequence shown here is derived from an EMBL/GenBank/DDBJ whole genome shotgun (WGS) entry which is preliminary data.</text>
</comment>
<evidence type="ECO:0008006" key="3">
    <source>
        <dbReference type="Google" id="ProtNLM"/>
    </source>
</evidence>
<dbReference type="STRING" id="398512.Bccel_5344"/>
<keyword evidence="2" id="KW-1185">Reference proteome</keyword>
<dbReference type="RefSeq" id="WP_036944804.1">
    <property type="nucleotide sequence ID" value="NZ_JQKC01000036.1"/>
</dbReference>
<dbReference type="eggNOG" id="COG1357">
    <property type="taxonomic scope" value="Bacteria"/>
</dbReference>
<dbReference type="PANTHER" id="PTHR14136">
    <property type="entry name" value="BTB_POZ DOMAIN-CONTAINING PROTEIN KCTD9"/>
    <property type="match status" value="1"/>
</dbReference>
<organism evidence="1 2">
    <name type="scientific">Pseudobacteroides cellulosolvens ATCC 35603 = DSM 2933</name>
    <dbReference type="NCBI Taxonomy" id="398512"/>
    <lineage>
        <taxon>Bacteria</taxon>
        <taxon>Bacillati</taxon>
        <taxon>Bacillota</taxon>
        <taxon>Clostridia</taxon>
        <taxon>Eubacteriales</taxon>
        <taxon>Oscillospiraceae</taxon>
        <taxon>Pseudobacteroides</taxon>
    </lineage>
</organism>
<dbReference type="InterPro" id="IPR051082">
    <property type="entry name" value="Pentapeptide-BTB/POZ_domain"/>
</dbReference>